<organism evidence="3 4">
    <name type="scientific">Actinomadura darangshiensis</name>
    <dbReference type="NCBI Taxonomy" id="705336"/>
    <lineage>
        <taxon>Bacteria</taxon>
        <taxon>Bacillati</taxon>
        <taxon>Actinomycetota</taxon>
        <taxon>Actinomycetes</taxon>
        <taxon>Streptosporangiales</taxon>
        <taxon>Thermomonosporaceae</taxon>
        <taxon>Actinomadura</taxon>
    </lineage>
</organism>
<dbReference type="EMBL" id="SMKY01000056">
    <property type="protein sequence ID" value="TDD83235.1"/>
    <property type="molecule type" value="Genomic_DNA"/>
</dbReference>
<name>A0A4R5BCG4_9ACTN</name>
<evidence type="ECO:0008006" key="5">
    <source>
        <dbReference type="Google" id="ProtNLM"/>
    </source>
</evidence>
<dbReference type="RefSeq" id="WP_132198032.1">
    <property type="nucleotide sequence ID" value="NZ_SMKY01000056.1"/>
</dbReference>
<protein>
    <recommendedName>
        <fullName evidence="5">SH3 domain-containing protein</fullName>
    </recommendedName>
</protein>
<sequence length="160" mass="17134">MHVGMKLGVGLTATALIGSTLSLGAVAGAAQPPPKPGHDQSGPAKPRPPQDEEGHGPGAIVVGPEGAAAAMNRLLVRDEQRTRWCHGRVLPADGLNVRTGPGTGYEKVGALEHGTSVTTDWDTIQRRNGYLWVRMSHHHWIADYKLGNGNGKWYIKYDNC</sequence>
<evidence type="ECO:0000256" key="2">
    <source>
        <dbReference type="SAM" id="SignalP"/>
    </source>
</evidence>
<evidence type="ECO:0000313" key="4">
    <source>
        <dbReference type="Proteomes" id="UP000295578"/>
    </source>
</evidence>
<feature type="chain" id="PRO_5038458512" description="SH3 domain-containing protein" evidence="2">
    <location>
        <begin position="25"/>
        <end position="160"/>
    </location>
</feature>
<feature type="signal peptide" evidence="2">
    <location>
        <begin position="1"/>
        <end position="24"/>
    </location>
</feature>
<dbReference type="OrthoDB" id="3481721at2"/>
<gene>
    <name evidence="3" type="ORF">E1293_15170</name>
</gene>
<evidence type="ECO:0000256" key="1">
    <source>
        <dbReference type="SAM" id="MobiDB-lite"/>
    </source>
</evidence>
<evidence type="ECO:0000313" key="3">
    <source>
        <dbReference type="EMBL" id="TDD83235.1"/>
    </source>
</evidence>
<comment type="caution">
    <text evidence="3">The sequence shown here is derived from an EMBL/GenBank/DDBJ whole genome shotgun (WGS) entry which is preliminary data.</text>
</comment>
<dbReference type="Proteomes" id="UP000295578">
    <property type="component" value="Unassembled WGS sequence"/>
</dbReference>
<keyword evidence="2" id="KW-0732">Signal</keyword>
<accession>A0A4R5BCG4</accession>
<dbReference type="Gene3D" id="2.30.30.40">
    <property type="entry name" value="SH3 Domains"/>
    <property type="match status" value="1"/>
</dbReference>
<feature type="region of interest" description="Disordered" evidence="1">
    <location>
        <begin position="27"/>
        <end position="63"/>
    </location>
</feature>
<proteinExistence type="predicted"/>
<keyword evidence="4" id="KW-1185">Reference proteome</keyword>
<dbReference type="AlphaFoldDB" id="A0A4R5BCG4"/>
<reference evidence="3 4" key="1">
    <citation type="submission" date="2019-03" db="EMBL/GenBank/DDBJ databases">
        <title>Draft genome sequences of novel Actinobacteria.</title>
        <authorList>
            <person name="Sahin N."/>
            <person name="Ay H."/>
            <person name="Saygin H."/>
        </authorList>
    </citation>
    <scope>NUCLEOTIDE SEQUENCE [LARGE SCALE GENOMIC DNA]</scope>
    <source>
        <strain evidence="3 4">DSM 45941</strain>
    </source>
</reference>